<name>A0ABV8WDV7_9MICC</name>
<proteinExistence type="inferred from homology"/>
<feature type="domain" description="Bacterial type II secretion system protein E" evidence="3">
    <location>
        <begin position="124"/>
        <end position="402"/>
    </location>
</feature>
<dbReference type="Proteomes" id="UP001595778">
    <property type="component" value="Unassembled WGS sequence"/>
</dbReference>
<evidence type="ECO:0000313" key="4">
    <source>
        <dbReference type="EMBL" id="MFC4394942.1"/>
    </source>
</evidence>
<evidence type="ECO:0000259" key="3">
    <source>
        <dbReference type="Pfam" id="PF00437"/>
    </source>
</evidence>
<reference evidence="5" key="1">
    <citation type="journal article" date="2019" name="Int. J. Syst. Evol. Microbiol.">
        <title>The Global Catalogue of Microorganisms (GCM) 10K type strain sequencing project: providing services to taxonomists for standard genome sequencing and annotation.</title>
        <authorList>
            <consortium name="The Broad Institute Genomics Platform"/>
            <consortium name="The Broad Institute Genome Sequencing Center for Infectious Disease"/>
            <person name="Wu L."/>
            <person name="Ma J."/>
        </authorList>
    </citation>
    <scope>NUCLEOTIDE SEQUENCE [LARGE SCALE GENOMIC DNA]</scope>
    <source>
        <strain evidence="5">PJ61</strain>
    </source>
</reference>
<dbReference type="SUPFAM" id="SSF52540">
    <property type="entry name" value="P-loop containing nucleoside triphosphate hydrolases"/>
    <property type="match status" value="1"/>
</dbReference>
<protein>
    <submittedName>
        <fullName evidence="4">CpaF family protein</fullName>
    </submittedName>
</protein>
<evidence type="ECO:0000313" key="5">
    <source>
        <dbReference type="Proteomes" id="UP001595778"/>
    </source>
</evidence>
<dbReference type="InterPro" id="IPR027417">
    <property type="entry name" value="P-loop_NTPase"/>
</dbReference>
<evidence type="ECO:0000256" key="2">
    <source>
        <dbReference type="SAM" id="MobiDB-lite"/>
    </source>
</evidence>
<dbReference type="InterPro" id="IPR050921">
    <property type="entry name" value="T4SS_GSP_E_ATPase"/>
</dbReference>
<dbReference type="PANTHER" id="PTHR30486">
    <property type="entry name" value="TWITCHING MOTILITY PROTEIN PILT"/>
    <property type="match status" value="1"/>
</dbReference>
<accession>A0ABV8WDV7</accession>
<dbReference type="EMBL" id="JBHSDQ010000001">
    <property type="protein sequence ID" value="MFC4394942.1"/>
    <property type="molecule type" value="Genomic_DNA"/>
</dbReference>
<dbReference type="CDD" id="cd01130">
    <property type="entry name" value="VirB11-like_ATPase"/>
    <property type="match status" value="1"/>
</dbReference>
<dbReference type="Gene3D" id="3.40.50.300">
    <property type="entry name" value="P-loop containing nucleotide triphosphate hydrolases"/>
    <property type="match status" value="1"/>
</dbReference>
<keyword evidence="5" id="KW-1185">Reference proteome</keyword>
<feature type="region of interest" description="Disordered" evidence="2">
    <location>
        <begin position="1"/>
        <end position="25"/>
    </location>
</feature>
<comment type="similarity">
    <text evidence="1">Belongs to the GSP E family.</text>
</comment>
<gene>
    <name evidence="4" type="ORF">ACFO0G_02470</name>
</gene>
<evidence type="ECO:0000256" key="1">
    <source>
        <dbReference type="ARBA" id="ARBA00006611"/>
    </source>
</evidence>
<organism evidence="4 5">
    <name type="scientific">Arthrobacter sedimenti</name>
    <dbReference type="NCBI Taxonomy" id="2694931"/>
    <lineage>
        <taxon>Bacteria</taxon>
        <taxon>Bacillati</taxon>
        <taxon>Actinomycetota</taxon>
        <taxon>Actinomycetes</taxon>
        <taxon>Micrococcales</taxon>
        <taxon>Micrococcaceae</taxon>
        <taxon>Arthrobacter</taxon>
    </lineage>
</organism>
<dbReference type="RefSeq" id="WP_376976327.1">
    <property type="nucleotide sequence ID" value="NZ_JBHSDQ010000001.1"/>
</dbReference>
<sequence length="481" mass="52639">MSLSNRFAKMRGESEPDAPTTSPHAASTLGTIQQAQAAEQAQAPVTVEIIGGIASEALAGLKERASQALYERLGSRITDSSLEEAELHQFVKDELKVVVDEEQVPLSQGERQRLTREIIDDVLGHGPLQRYLDDPSVTEIMVNRADQIYVERNGHLFLTDTKFSNEEALRRVIERIVTRIGRRIDESSPLVDARLADGSRVNAIIPPLAVNGASLTIRKFGREALTVQKLISFGSLSPEMAELLQACVLARMNIIVSGGTGTGKTTMLNVLSSFIPATDRIVTIEDAVELQLQQDHVVRLESRPANIEGKGEVSIRDLVRNSLRMRPDRIVVGEVRGGESLDMLQAMNTGHDGSISTVHANSPRDAVARLETLVLMAGMDLPLRAIREQIASAVNLIVHISRLRDGTRRVTHITEVQGMEGDIVTLQDAFVFDYSAGIDANGRFLGKPVPTGVRPRFTDRFEELGIRISPSVFGAQGPRSR</sequence>
<dbReference type="InterPro" id="IPR001482">
    <property type="entry name" value="T2SS/T4SS_dom"/>
</dbReference>
<dbReference type="Pfam" id="PF00437">
    <property type="entry name" value="T2SSE"/>
    <property type="match status" value="1"/>
</dbReference>
<dbReference type="PANTHER" id="PTHR30486:SF15">
    <property type="entry name" value="TYPE II_IV SECRETION SYSTEM ATPASE"/>
    <property type="match status" value="1"/>
</dbReference>
<dbReference type="Gene3D" id="3.30.450.380">
    <property type="match status" value="1"/>
</dbReference>
<comment type="caution">
    <text evidence="4">The sequence shown here is derived from an EMBL/GenBank/DDBJ whole genome shotgun (WGS) entry which is preliminary data.</text>
</comment>